<dbReference type="Proteomes" id="UP000230233">
    <property type="component" value="Chromosome III"/>
</dbReference>
<comment type="caution">
    <text evidence="2">The sequence shown here is derived from an EMBL/GenBank/DDBJ whole genome shotgun (WGS) entry which is preliminary data.</text>
</comment>
<organism evidence="2 3">
    <name type="scientific">Caenorhabditis nigoni</name>
    <dbReference type="NCBI Taxonomy" id="1611254"/>
    <lineage>
        <taxon>Eukaryota</taxon>
        <taxon>Metazoa</taxon>
        <taxon>Ecdysozoa</taxon>
        <taxon>Nematoda</taxon>
        <taxon>Chromadorea</taxon>
        <taxon>Rhabditida</taxon>
        <taxon>Rhabditina</taxon>
        <taxon>Rhabditomorpha</taxon>
        <taxon>Rhabditoidea</taxon>
        <taxon>Rhabditidae</taxon>
        <taxon>Peloderinae</taxon>
        <taxon>Caenorhabditis</taxon>
    </lineage>
</organism>
<accession>A0A2G5UIH6</accession>
<dbReference type="AlphaFoldDB" id="A0A2G5UIH6"/>
<dbReference type="Pfam" id="PF00646">
    <property type="entry name" value="F-box"/>
    <property type="match status" value="1"/>
</dbReference>
<dbReference type="PROSITE" id="PS50181">
    <property type="entry name" value="FBOX"/>
    <property type="match status" value="1"/>
</dbReference>
<sequence length="147" mass="17012">MSEQRFPFRRLPDDICLKVLKTTDYCEMAGYSLVSKKAHSMVKSLRVPITRGKILVASSMEIRLITNDLREIDFNFKVPENDGEMTSLNDLPVRVDVSMKKNLTDWRGDKVNWSNQGMSFEQWIQHISSIFHNEGPIPSCFILIMQD</sequence>
<dbReference type="EMBL" id="PDUG01000003">
    <property type="protein sequence ID" value="PIC39348.1"/>
    <property type="molecule type" value="Genomic_DNA"/>
</dbReference>
<feature type="domain" description="F-box" evidence="1">
    <location>
        <begin position="5"/>
        <end position="44"/>
    </location>
</feature>
<dbReference type="InterPro" id="IPR053222">
    <property type="entry name" value="Zygotic_Embryogenesis-Asso"/>
</dbReference>
<gene>
    <name evidence="2" type="primary">Cnig_chr_III.g11063</name>
    <name evidence="2" type="ORF">B9Z55_011063</name>
</gene>
<evidence type="ECO:0000259" key="1">
    <source>
        <dbReference type="PROSITE" id="PS50181"/>
    </source>
</evidence>
<keyword evidence="3" id="KW-1185">Reference proteome</keyword>
<evidence type="ECO:0000313" key="3">
    <source>
        <dbReference type="Proteomes" id="UP000230233"/>
    </source>
</evidence>
<dbReference type="PANTHER" id="PTHR22899">
    <property type="entry name" value="CYCLIN-RELATED F-BOX FAMILY"/>
    <property type="match status" value="1"/>
</dbReference>
<dbReference type="OrthoDB" id="1107553at2759"/>
<evidence type="ECO:0000313" key="2">
    <source>
        <dbReference type="EMBL" id="PIC39348.1"/>
    </source>
</evidence>
<dbReference type="PANTHER" id="PTHR22899:SF0">
    <property type="entry name" value="F-BOX ASSOCIATED DOMAIN-CONTAINING PROTEIN-RELATED"/>
    <property type="match status" value="1"/>
</dbReference>
<dbReference type="InterPro" id="IPR001810">
    <property type="entry name" value="F-box_dom"/>
</dbReference>
<reference evidence="3" key="1">
    <citation type="submission" date="2017-10" db="EMBL/GenBank/DDBJ databases">
        <title>Rapid genome shrinkage in a self-fertile nematode reveals novel sperm competition proteins.</title>
        <authorList>
            <person name="Yin D."/>
            <person name="Schwarz E.M."/>
            <person name="Thomas C.G."/>
            <person name="Felde R.L."/>
            <person name="Korf I.F."/>
            <person name="Cutter A.D."/>
            <person name="Schartner C.M."/>
            <person name="Ralston E.J."/>
            <person name="Meyer B.J."/>
            <person name="Haag E.S."/>
        </authorList>
    </citation>
    <scope>NUCLEOTIDE SEQUENCE [LARGE SCALE GENOMIC DNA]</scope>
    <source>
        <strain evidence="3">JU1422</strain>
    </source>
</reference>
<proteinExistence type="predicted"/>
<protein>
    <recommendedName>
        <fullName evidence="1">F-box domain-containing protein</fullName>
    </recommendedName>
</protein>
<name>A0A2G5UIH6_9PELO</name>